<dbReference type="SUPFAM" id="SSF52540">
    <property type="entry name" value="P-loop containing nucleoside triphosphate hydrolases"/>
    <property type="match status" value="1"/>
</dbReference>
<protein>
    <submittedName>
        <fullName evidence="1">Uncharacterized protein</fullName>
    </submittedName>
</protein>
<dbReference type="Gene3D" id="3.40.50.300">
    <property type="entry name" value="P-loop containing nucleotide triphosphate hydrolases"/>
    <property type="match status" value="1"/>
</dbReference>
<sequence>MKTQKIQMVKMRAGKFRLPVLIRPHNGRLFFQFPFNRELMGEIKAMHEAKWHGYDEDNPIKEWSVKDCGRNRFQILYLRGKDPYSHYDKPLLKLTPNRKCLYAHQKNMFCFGATRRQCILACEMRTGKTLVAIEIMEYSANLDWVWVGPKSSLEEVKLQFEDWEAKIIPRFITYDRFRIDVKNDSFKIPFGIIFDESTKIKTPSTQRSQAAYGVAEAMRAANSDCFIIEMSGAPAPKSPADWWNQCEVACPGFIREGDLSKFKRRLSLSIEKDSVSGGTYPEHITWFDNELKCKNCGKLRDEHYTPATASEELCPEDHPFEASVNEVSYLYERMNGLVLVKFRKDCMDLPETQYRIIRVEPSKSVQRAANLILKTAPRAITALMLSRELSDGFQYREEEDGTQEKCPLCKGAGTSLEWFDPSDPENDVTDEAIREGRAREREETCTRCRGKKEVPRITRIAKEVACPKDKVLIDLLDEHEPLGRFVVAAGFTASVDRCATIALR</sequence>
<evidence type="ECO:0000313" key="1">
    <source>
        <dbReference type="EMBL" id="KKL49241.1"/>
    </source>
</evidence>
<feature type="non-terminal residue" evidence="1">
    <location>
        <position position="504"/>
    </location>
</feature>
<gene>
    <name evidence="1" type="ORF">LCGC14_2317470</name>
</gene>
<reference evidence="1" key="1">
    <citation type="journal article" date="2015" name="Nature">
        <title>Complex archaea that bridge the gap between prokaryotes and eukaryotes.</title>
        <authorList>
            <person name="Spang A."/>
            <person name="Saw J.H."/>
            <person name="Jorgensen S.L."/>
            <person name="Zaremba-Niedzwiedzka K."/>
            <person name="Martijn J."/>
            <person name="Lind A.E."/>
            <person name="van Eijk R."/>
            <person name="Schleper C."/>
            <person name="Guy L."/>
            <person name="Ettema T.J."/>
        </authorList>
    </citation>
    <scope>NUCLEOTIDE SEQUENCE</scope>
</reference>
<accession>A0A0F9D6A3</accession>
<dbReference type="InterPro" id="IPR027417">
    <property type="entry name" value="P-loop_NTPase"/>
</dbReference>
<comment type="caution">
    <text evidence="1">The sequence shown here is derived from an EMBL/GenBank/DDBJ whole genome shotgun (WGS) entry which is preliminary data.</text>
</comment>
<dbReference type="EMBL" id="LAZR01033027">
    <property type="protein sequence ID" value="KKL49241.1"/>
    <property type="molecule type" value="Genomic_DNA"/>
</dbReference>
<proteinExistence type="predicted"/>
<dbReference type="AlphaFoldDB" id="A0A0F9D6A3"/>
<organism evidence="1">
    <name type="scientific">marine sediment metagenome</name>
    <dbReference type="NCBI Taxonomy" id="412755"/>
    <lineage>
        <taxon>unclassified sequences</taxon>
        <taxon>metagenomes</taxon>
        <taxon>ecological metagenomes</taxon>
    </lineage>
</organism>
<name>A0A0F9D6A3_9ZZZZ</name>